<evidence type="ECO:0000256" key="2">
    <source>
        <dbReference type="SAM" id="Phobius"/>
    </source>
</evidence>
<dbReference type="STRING" id="102285.A0A0R3T622"/>
<feature type="region of interest" description="Disordered" evidence="1">
    <location>
        <begin position="358"/>
        <end position="380"/>
    </location>
</feature>
<reference evidence="7" key="1">
    <citation type="submission" date="2017-02" db="UniProtKB">
        <authorList>
            <consortium name="WormBaseParasite"/>
        </authorList>
    </citation>
    <scope>IDENTIFICATION</scope>
</reference>
<keyword evidence="2" id="KW-0812">Transmembrane</keyword>
<evidence type="ECO:0000313" key="7">
    <source>
        <dbReference type="WBParaSite" id="HNAJ_0000251001-mRNA-1"/>
    </source>
</evidence>
<dbReference type="OrthoDB" id="1899781at2759"/>
<dbReference type="GO" id="GO:0005929">
    <property type="term" value="C:cilium"/>
    <property type="evidence" value="ECO:0007669"/>
    <property type="project" value="TreeGrafter"/>
</dbReference>
<feature type="chain" id="PRO_5043131708" evidence="3">
    <location>
        <begin position="23"/>
        <end position="380"/>
    </location>
</feature>
<dbReference type="Proteomes" id="UP000278807">
    <property type="component" value="Unassembled WGS sequence"/>
</dbReference>
<dbReference type="PANTHER" id="PTHR14684:SF2">
    <property type="entry name" value="THIOREDOXIN DOMAIN-CONTAINING PROTEIN 15"/>
    <property type="match status" value="1"/>
</dbReference>
<dbReference type="PROSITE" id="PS51352">
    <property type="entry name" value="THIOREDOXIN_2"/>
    <property type="match status" value="1"/>
</dbReference>
<dbReference type="GO" id="GO:0060271">
    <property type="term" value="P:cilium assembly"/>
    <property type="evidence" value="ECO:0007669"/>
    <property type="project" value="TreeGrafter"/>
</dbReference>
<dbReference type="AlphaFoldDB" id="A0A0R3T622"/>
<protein>
    <submittedName>
        <fullName evidence="7">Thioredoxin domain-containing protein</fullName>
    </submittedName>
</protein>
<dbReference type="InterPro" id="IPR036249">
    <property type="entry name" value="Thioredoxin-like_sf"/>
</dbReference>
<gene>
    <name evidence="5" type="ORF">HNAJ_LOCUS2509</name>
</gene>
<proteinExistence type="predicted"/>
<evidence type="ECO:0000313" key="6">
    <source>
        <dbReference type="Proteomes" id="UP000278807"/>
    </source>
</evidence>
<keyword evidence="2" id="KW-0472">Membrane</keyword>
<keyword evidence="3" id="KW-0732">Signal</keyword>
<dbReference type="Pfam" id="PF00085">
    <property type="entry name" value="Thioredoxin"/>
    <property type="match status" value="1"/>
</dbReference>
<name>A0A0R3T622_RODNA</name>
<feature type="transmembrane region" description="Helical" evidence="2">
    <location>
        <begin position="292"/>
        <end position="312"/>
    </location>
</feature>
<evidence type="ECO:0000313" key="5">
    <source>
        <dbReference type="EMBL" id="VDN98368.1"/>
    </source>
</evidence>
<dbReference type="PANTHER" id="PTHR14684">
    <property type="entry name" value="THIOREDOXIN DOMAIN-CONTAINING PROTEIN 15"/>
    <property type="match status" value="1"/>
</dbReference>
<dbReference type="InterPro" id="IPR042418">
    <property type="entry name" value="TXNDC15"/>
</dbReference>
<reference evidence="5 6" key="2">
    <citation type="submission" date="2018-11" db="EMBL/GenBank/DDBJ databases">
        <authorList>
            <consortium name="Pathogen Informatics"/>
        </authorList>
    </citation>
    <scope>NUCLEOTIDE SEQUENCE [LARGE SCALE GENOMIC DNA]</scope>
</reference>
<feature type="compositionally biased region" description="Low complexity" evidence="1">
    <location>
        <begin position="359"/>
        <end position="374"/>
    </location>
</feature>
<dbReference type="EMBL" id="UZAE01001235">
    <property type="protein sequence ID" value="VDN98368.1"/>
    <property type="molecule type" value="Genomic_DNA"/>
</dbReference>
<keyword evidence="2" id="KW-1133">Transmembrane helix</keyword>
<dbReference type="InterPro" id="IPR013766">
    <property type="entry name" value="Thioredoxin_domain"/>
</dbReference>
<keyword evidence="6" id="KW-1185">Reference proteome</keyword>
<evidence type="ECO:0000256" key="3">
    <source>
        <dbReference type="SAM" id="SignalP"/>
    </source>
</evidence>
<dbReference type="SUPFAM" id="SSF52833">
    <property type="entry name" value="Thioredoxin-like"/>
    <property type="match status" value="1"/>
</dbReference>
<evidence type="ECO:0000256" key="1">
    <source>
        <dbReference type="SAM" id="MobiDB-lite"/>
    </source>
</evidence>
<dbReference type="CDD" id="cd02961">
    <property type="entry name" value="PDI_a_family"/>
    <property type="match status" value="1"/>
</dbReference>
<dbReference type="WBParaSite" id="HNAJ_0000251001-mRNA-1">
    <property type="protein sequence ID" value="HNAJ_0000251001-mRNA-1"/>
    <property type="gene ID" value="HNAJ_0000251001"/>
</dbReference>
<accession>A0A0R3T622</accession>
<dbReference type="Gene3D" id="3.40.30.10">
    <property type="entry name" value="Glutaredoxin"/>
    <property type="match status" value="1"/>
</dbReference>
<organism evidence="7">
    <name type="scientific">Rodentolepis nana</name>
    <name type="common">Dwarf tapeworm</name>
    <name type="synonym">Hymenolepis nana</name>
    <dbReference type="NCBI Taxonomy" id="102285"/>
    <lineage>
        <taxon>Eukaryota</taxon>
        <taxon>Metazoa</taxon>
        <taxon>Spiralia</taxon>
        <taxon>Lophotrochozoa</taxon>
        <taxon>Platyhelminthes</taxon>
        <taxon>Cestoda</taxon>
        <taxon>Eucestoda</taxon>
        <taxon>Cyclophyllidea</taxon>
        <taxon>Hymenolepididae</taxon>
        <taxon>Rodentolepis</taxon>
    </lineage>
</organism>
<evidence type="ECO:0000259" key="4">
    <source>
        <dbReference type="PROSITE" id="PS51352"/>
    </source>
</evidence>
<feature type="signal peptide" evidence="3">
    <location>
        <begin position="1"/>
        <end position="22"/>
    </location>
</feature>
<sequence>MLFRNFILSTTIFFSFLLLTTCIVKDDENILDDGVSDIINESSPAQDPSSEWSKNIDGSERNDNILIRCRLRPINYWNYTEGQAKIVLGHQFESAIGMGQHYLSTSHDIFGVDREIPIHRHKRRLFSIFNPFFLAPSESQSQGSNNYVLINKKRKSEKNTLSAVRREPIFVDSQCSLVFIYARWCPFSMAIAPSINALARAFPQLPVIAIDVDEYLRYRWSLRVFYVPKLKIFVGDNVYREFNGTDSELDEMVDFVWRHLRIMPQGPVELRRSDFLGPIPNQLLIRQTDERFLLLIWAIFFLSILYFVASCLDWRKMRQHLSAVLKSLGHLLDHQDYRLERRNAAAYAVLPSLPPPPISISRTQSSVSASTSTETHSHED</sequence>
<feature type="domain" description="Thioredoxin" evidence="4">
    <location>
        <begin position="129"/>
        <end position="261"/>
    </location>
</feature>